<dbReference type="OrthoDB" id="3267106at2759"/>
<evidence type="ECO:0000313" key="9">
    <source>
        <dbReference type="EMBL" id="KAF9525398.1"/>
    </source>
</evidence>
<comment type="caution">
    <text evidence="9">The sequence shown here is derived from an EMBL/GenBank/DDBJ whole genome shotgun (WGS) entry which is preliminary data.</text>
</comment>
<dbReference type="SMART" id="SM00747">
    <property type="entry name" value="CFEM"/>
    <property type="match status" value="1"/>
</dbReference>
<feature type="signal peptide" evidence="7">
    <location>
        <begin position="1"/>
        <end position="20"/>
    </location>
</feature>
<dbReference type="PROSITE" id="PS52012">
    <property type="entry name" value="CFEM"/>
    <property type="match status" value="1"/>
</dbReference>
<keyword evidence="10" id="KW-1185">Reference proteome</keyword>
<sequence length="204" mass="20780">MFRSPLLVLVFLEGFLFAWAQRGVSLIPPPISASSSTSASATSSTSSVANSSNSAALSSTSSTTAFPSLSTYSACVSNCLQTGVARVNCSSLTDVNCFCKSPTFPNEVDGCILSDCPSELQSAQSLAQQFCDLASSSPSLSFIPATSTSSSNTASTSSTSSSSAPSTTTSSLGLRNFEAQSWNAVVGLSILLGGSLTGAGIWFR</sequence>
<dbReference type="Proteomes" id="UP000807306">
    <property type="component" value="Unassembled WGS sequence"/>
</dbReference>
<dbReference type="Pfam" id="PF05730">
    <property type="entry name" value="CFEM"/>
    <property type="match status" value="1"/>
</dbReference>
<protein>
    <recommendedName>
        <fullName evidence="8">CFEM domain-containing protein</fullName>
    </recommendedName>
</protein>
<evidence type="ECO:0000313" key="10">
    <source>
        <dbReference type="Proteomes" id="UP000807306"/>
    </source>
</evidence>
<reference evidence="9" key="1">
    <citation type="submission" date="2020-11" db="EMBL/GenBank/DDBJ databases">
        <authorList>
            <consortium name="DOE Joint Genome Institute"/>
            <person name="Ahrendt S."/>
            <person name="Riley R."/>
            <person name="Andreopoulos W."/>
            <person name="Labutti K."/>
            <person name="Pangilinan J."/>
            <person name="Ruiz-Duenas F.J."/>
            <person name="Barrasa J.M."/>
            <person name="Sanchez-Garcia M."/>
            <person name="Camarero S."/>
            <person name="Miyauchi S."/>
            <person name="Serrano A."/>
            <person name="Linde D."/>
            <person name="Babiker R."/>
            <person name="Drula E."/>
            <person name="Ayuso-Fernandez I."/>
            <person name="Pacheco R."/>
            <person name="Padilla G."/>
            <person name="Ferreira P."/>
            <person name="Barriuso J."/>
            <person name="Kellner H."/>
            <person name="Castanera R."/>
            <person name="Alfaro M."/>
            <person name="Ramirez L."/>
            <person name="Pisabarro A.G."/>
            <person name="Kuo A."/>
            <person name="Tritt A."/>
            <person name="Lipzen A."/>
            <person name="He G."/>
            <person name="Yan M."/>
            <person name="Ng V."/>
            <person name="Cullen D."/>
            <person name="Martin F."/>
            <person name="Rosso M.-N."/>
            <person name="Henrissat B."/>
            <person name="Hibbett D."/>
            <person name="Martinez A.T."/>
            <person name="Grigoriev I.V."/>
        </authorList>
    </citation>
    <scope>NUCLEOTIDE SEQUENCE</scope>
    <source>
        <strain evidence="9">CBS 506.95</strain>
    </source>
</reference>
<dbReference type="EMBL" id="MU157884">
    <property type="protein sequence ID" value="KAF9525398.1"/>
    <property type="molecule type" value="Genomic_DNA"/>
</dbReference>
<evidence type="ECO:0000256" key="1">
    <source>
        <dbReference type="ARBA" id="ARBA00004613"/>
    </source>
</evidence>
<evidence type="ECO:0000256" key="5">
    <source>
        <dbReference type="SAM" id="MobiDB-lite"/>
    </source>
</evidence>
<dbReference type="AlphaFoldDB" id="A0A9P6E9T6"/>
<evidence type="ECO:0000256" key="3">
    <source>
        <dbReference type="ARBA" id="ARBA00022729"/>
    </source>
</evidence>
<evidence type="ECO:0000259" key="8">
    <source>
        <dbReference type="PROSITE" id="PS52012"/>
    </source>
</evidence>
<feature type="region of interest" description="Disordered" evidence="5">
    <location>
        <begin position="147"/>
        <end position="167"/>
    </location>
</feature>
<proteinExistence type="predicted"/>
<organism evidence="9 10">
    <name type="scientific">Crepidotus variabilis</name>
    <dbReference type="NCBI Taxonomy" id="179855"/>
    <lineage>
        <taxon>Eukaryota</taxon>
        <taxon>Fungi</taxon>
        <taxon>Dikarya</taxon>
        <taxon>Basidiomycota</taxon>
        <taxon>Agaricomycotina</taxon>
        <taxon>Agaricomycetes</taxon>
        <taxon>Agaricomycetidae</taxon>
        <taxon>Agaricales</taxon>
        <taxon>Agaricineae</taxon>
        <taxon>Crepidotaceae</taxon>
        <taxon>Crepidotus</taxon>
    </lineage>
</organism>
<feature type="chain" id="PRO_5040131257" description="CFEM domain-containing protein" evidence="7">
    <location>
        <begin position="21"/>
        <end position="204"/>
    </location>
</feature>
<keyword evidence="4" id="KW-1015">Disulfide bond</keyword>
<keyword evidence="6" id="KW-0472">Membrane</keyword>
<feature type="transmembrane region" description="Helical" evidence="6">
    <location>
        <begin position="182"/>
        <end position="203"/>
    </location>
</feature>
<keyword evidence="2" id="KW-0964">Secreted</keyword>
<keyword evidence="6" id="KW-0812">Transmembrane</keyword>
<comment type="subcellular location">
    <subcellularLocation>
        <location evidence="1">Secreted</location>
    </subcellularLocation>
</comment>
<gene>
    <name evidence="9" type="ORF">CPB83DRAFT_548147</name>
</gene>
<name>A0A9P6E9T6_9AGAR</name>
<evidence type="ECO:0000256" key="7">
    <source>
        <dbReference type="SAM" id="SignalP"/>
    </source>
</evidence>
<keyword evidence="3 7" id="KW-0732">Signal</keyword>
<evidence type="ECO:0000256" key="6">
    <source>
        <dbReference type="SAM" id="Phobius"/>
    </source>
</evidence>
<evidence type="ECO:0000256" key="4">
    <source>
        <dbReference type="ARBA" id="ARBA00023157"/>
    </source>
</evidence>
<evidence type="ECO:0000256" key="2">
    <source>
        <dbReference type="ARBA" id="ARBA00022525"/>
    </source>
</evidence>
<dbReference type="InterPro" id="IPR008427">
    <property type="entry name" value="Extracellular_membr_CFEM_dom"/>
</dbReference>
<feature type="domain" description="CFEM" evidence="8">
    <location>
        <begin position="47"/>
        <end position="158"/>
    </location>
</feature>
<accession>A0A9P6E9T6</accession>
<dbReference type="GO" id="GO:0005576">
    <property type="term" value="C:extracellular region"/>
    <property type="evidence" value="ECO:0007669"/>
    <property type="project" value="UniProtKB-SubCell"/>
</dbReference>
<keyword evidence="6" id="KW-1133">Transmembrane helix</keyword>